<dbReference type="RefSeq" id="WP_101953741.1">
    <property type="nucleotide sequence ID" value="NZ_PKHE01000002.1"/>
</dbReference>
<feature type="domain" description="DUF218" evidence="2">
    <location>
        <begin position="161"/>
        <end position="283"/>
    </location>
</feature>
<dbReference type="InterPro" id="IPR003848">
    <property type="entry name" value="DUF218"/>
</dbReference>
<evidence type="ECO:0000259" key="2">
    <source>
        <dbReference type="Pfam" id="PF02698"/>
    </source>
</evidence>
<dbReference type="AlphaFoldDB" id="A0A2I1K4M5"/>
<feature type="transmembrane region" description="Helical" evidence="1">
    <location>
        <begin position="95"/>
        <end position="117"/>
    </location>
</feature>
<comment type="caution">
    <text evidence="3">The sequence shown here is derived from an EMBL/GenBank/DDBJ whole genome shotgun (WGS) entry which is preliminary data.</text>
</comment>
<keyword evidence="1" id="KW-0812">Transmembrane</keyword>
<feature type="transmembrane region" description="Helical" evidence="1">
    <location>
        <begin position="29"/>
        <end position="46"/>
    </location>
</feature>
<keyword evidence="1" id="KW-0472">Membrane</keyword>
<feature type="transmembrane region" description="Helical" evidence="1">
    <location>
        <begin position="301"/>
        <end position="325"/>
    </location>
</feature>
<evidence type="ECO:0000256" key="1">
    <source>
        <dbReference type="SAM" id="Phobius"/>
    </source>
</evidence>
<name>A0A2I1K4M5_9LACT</name>
<dbReference type="EMBL" id="PKHE01000002">
    <property type="protein sequence ID" value="PKY90505.1"/>
    <property type="molecule type" value="Genomic_DNA"/>
</dbReference>
<gene>
    <name evidence="3" type="ORF">CYJ57_01180</name>
</gene>
<dbReference type="PANTHER" id="PTHR30336:SF4">
    <property type="entry name" value="ENVELOPE BIOGENESIS FACTOR ELYC"/>
    <property type="match status" value="1"/>
</dbReference>
<dbReference type="CDD" id="cd06259">
    <property type="entry name" value="YdcF-like"/>
    <property type="match status" value="1"/>
</dbReference>
<dbReference type="InterPro" id="IPR014729">
    <property type="entry name" value="Rossmann-like_a/b/a_fold"/>
</dbReference>
<dbReference type="OrthoDB" id="9782395at2"/>
<dbReference type="GO" id="GO:0043164">
    <property type="term" value="P:Gram-negative-bacterium-type cell wall biogenesis"/>
    <property type="evidence" value="ECO:0007669"/>
    <property type="project" value="TreeGrafter"/>
</dbReference>
<evidence type="ECO:0000313" key="3">
    <source>
        <dbReference type="EMBL" id="PKY90505.1"/>
    </source>
</evidence>
<feature type="transmembrane region" description="Helical" evidence="1">
    <location>
        <begin position="58"/>
        <end position="80"/>
    </location>
</feature>
<organism evidence="3 4">
    <name type="scientific">Falseniella ignava</name>
    <dbReference type="NCBI Taxonomy" id="137730"/>
    <lineage>
        <taxon>Bacteria</taxon>
        <taxon>Bacillati</taxon>
        <taxon>Bacillota</taxon>
        <taxon>Bacilli</taxon>
        <taxon>Lactobacillales</taxon>
        <taxon>Aerococcaceae</taxon>
        <taxon>Falseniella</taxon>
    </lineage>
</organism>
<dbReference type="InterPro" id="IPR051599">
    <property type="entry name" value="Cell_Envelope_Assoc"/>
</dbReference>
<dbReference type="PANTHER" id="PTHR30336">
    <property type="entry name" value="INNER MEMBRANE PROTEIN, PROBABLE PERMEASE"/>
    <property type="match status" value="1"/>
</dbReference>
<sequence>MFLYVGILLLAIALYGALRKSSWLFSKGYLMFALICFWLEATLWFSRHEVPVYNRIMTVLYAVTSLCLPLFIIALNWVMISRRHSYLIKSKTRTYLSLFFASSIIVSVILSLGLLVGNQPSLVMRFIQIYFWIGYYYLCTFIMYLLFNLLLYWRRWPNSADVLMVLGSKLNPDTTLSSILINRLDLALDLYQHYPEAQIIVTGGCHQGQSVSEGERMAQYLIQRDVPEEQITIESQAQHTYDNIVNTQSLIDIPNKQVVGVTSWYHLMRASYLACREQLDAEWVGAMEMGRWPVYAMVREFVGFLSLHSELNLLLMTLMIIYQLFSN</sequence>
<protein>
    <recommendedName>
        <fullName evidence="2">DUF218 domain-containing protein</fullName>
    </recommendedName>
</protein>
<keyword evidence="1" id="KW-1133">Transmembrane helix</keyword>
<reference evidence="3 4" key="1">
    <citation type="submission" date="2017-12" db="EMBL/GenBank/DDBJ databases">
        <title>Phylogenetic diversity of female urinary microbiome.</title>
        <authorList>
            <person name="Thomas-White K."/>
            <person name="Wolfe A.J."/>
        </authorList>
    </citation>
    <scope>NUCLEOTIDE SEQUENCE [LARGE SCALE GENOMIC DNA]</scope>
    <source>
        <strain evidence="3 4">UMB0898</strain>
    </source>
</reference>
<dbReference type="Gene3D" id="3.40.50.620">
    <property type="entry name" value="HUPs"/>
    <property type="match status" value="1"/>
</dbReference>
<dbReference type="GO" id="GO:0000270">
    <property type="term" value="P:peptidoglycan metabolic process"/>
    <property type="evidence" value="ECO:0007669"/>
    <property type="project" value="TreeGrafter"/>
</dbReference>
<proteinExistence type="predicted"/>
<dbReference type="GO" id="GO:0005886">
    <property type="term" value="C:plasma membrane"/>
    <property type="evidence" value="ECO:0007669"/>
    <property type="project" value="TreeGrafter"/>
</dbReference>
<evidence type="ECO:0000313" key="4">
    <source>
        <dbReference type="Proteomes" id="UP000234384"/>
    </source>
</evidence>
<accession>A0A2I1K4M5</accession>
<feature type="transmembrane region" description="Helical" evidence="1">
    <location>
        <begin position="129"/>
        <end position="153"/>
    </location>
</feature>
<dbReference type="Proteomes" id="UP000234384">
    <property type="component" value="Unassembled WGS sequence"/>
</dbReference>
<dbReference type="Pfam" id="PF02698">
    <property type="entry name" value="DUF218"/>
    <property type="match status" value="1"/>
</dbReference>